<keyword evidence="3" id="KW-1185">Reference proteome</keyword>
<comment type="caution">
    <text evidence="2">The sequence shown here is derived from an EMBL/GenBank/DDBJ whole genome shotgun (WGS) entry which is preliminary data.</text>
</comment>
<organism evidence="2 3">
    <name type="scientific">Tautonia sociabilis</name>
    <dbReference type="NCBI Taxonomy" id="2080755"/>
    <lineage>
        <taxon>Bacteria</taxon>
        <taxon>Pseudomonadati</taxon>
        <taxon>Planctomycetota</taxon>
        <taxon>Planctomycetia</taxon>
        <taxon>Isosphaerales</taxon>
        <taxon>Isosphaeraceae</taxon>
        <taxon>Tautonia</taxon>
    </lineage>
</organism>
<feature type="compositionally biased region" description="Pro residues" evidence="1">
    <location>
        <begin position="434"/>
        <end position="443"/>
    </location>
</feature>
<name>A0A432MJU6_9BACT</name>
<sequence length="533" mass="55771">MKDGNVRVLEGPVAEDREDYVITLPLGPVREPKARVEAVFGSLREAYEYQRDHLPDRDPDEHLRLARWCLTFGMEAEAAEQLKALLAWSPGDPTAEAMLKSLAASAASKAARDSEVVRTGADAAGLMGGARSPRDPADSALGRIRAYKGPVAAPRIFDLPEPLAVRRFQEFGETVHRVLQARCARCHDELSDRNFRLVRARDQKDLRNALLIRTNLDATLALVDREAPEHSPLLINAVMPHGPDQRPILTNPNSQEYRLLWDWIESLRGDAIAAPAPAIAAPAPAPMVAPAPGGYPAAAAAPAPARMAPGSPAFGGGFAAQRSGPVATAPAQPSPTPFVPNPYAINEQIRMDAVHPSVPADLDFQTVSPLLGSPEAATLTIDGRPVRPPGATAPAPASAPGSIPTLPGAVPMPGVPGTAPAPRPAPSAGAAPEPGSPALPPEGAPGASAVAPRPAGTATPVSGQPGVVQLPDGTQILTQADGSKVMRLPTGEMLPYLDKAAVDQTARSDGDGRGLQIDPALLEKLQRRRNGGR</sequence>
<dbReference type="EMBL" id="RYZH01000020">
    <property type="protein sequence ID" value="RUL87530.1"/>
    <property type="molecule type" value="Genomic_DNA"/>
</dbReference>
<accession>A0A432MJU6</accession>
<reference evidence="2 3" key="1">
    <citation type="submission" date="2018-12" db="EMBL/GenBank/DDBJ databases">
        <authorList>
            <person name="Toschakov S.V."/>
        </authorList>
    </citation>
    <scope>NUCLEOTIDE SEQUENCE [LARGE SCALE GENOMIC DNA]</scope>
    <source>
        <strain evidence="2 3">GM2012</strain>
    </source>
</reference>
<gene>
    <name evidence="2" type="ORF">TsocGM_11885</name>
</gene>
<feature type="region of interest" description="Disordered" evidence="1">
    <location>
        <begin position="380"/>
        <end position="470"/>
    </location>
</feature>
<protein>
    <recommendedName>
        <fullName evidence="4">Cytochrome c domain-containing protein</fullName>
    </recommendedName>
</protein>
<feature type="region of interest" description="Disordered" evidence="1">
    <location>
        <begin position="504"/>
        <end position="533"/>
    </location>
</feature>
<feature type="compositionally biased region" description="Low complexity" evidence="1">
    <location>
        <begin position="389"/>
        <end position="405"/>
    </location>
</feature>
<evidence type="ECO:0000256" key="1">
    <source>
        <dbReference type="SAM" id="MobiDB-lite"/>
    </source>
</evidence>
<proteinExistence type="predicted"/>
<dbReference type="Proteomes" id="UP000280296">
    <property type="component" value="Unassembled WGS sequence"/>
</dbReference>
<evidence type="ECO:0000313" key="2">
    <source>
        <dbReference type="EMBL" id="RUL87530.1"/>
    </source>
</evidence>
<dbReference type="AlphaFoldDB" id="A0A432MJU6"/>
<reference evidence="2 3" key="2">
    <citation type="submission" date="2019-01" db="EMBL/GenBank/DDBJ databases">
        <title>Tautonia sociabilis, a novel thermotolerant planctomycete of Isosphaeraceae family, isolated from a 4000 m deep subterranean habitat.</title>
        <authorList>
            <person name="Kovaleva O.L."/>
            <person name="Elcheninov A.G."/>
            <person name="Van Heerden E."/>
            <person name="Toshchakov S.V."/>
            <person name="Novikov A."/>
            <person name="Bonch-Osmolovskaya E.A."/>
            <person name="Kublanov I.V."/>
        </authorList>
    </citation>
    <scope>NUCLEOTIDE SEQUENCE [LARGE SCALE GENOMIC DNA]</scope>
    <source>
        <strain evidence="2 3">GM2012</strain>
    </source>
</reference>
<evidence type="ECO:0008006" key="4">
    <source>
        <dbReference type="Google" id="ProtNLM"/>
    </source>
</evidence>
<evidence type="ECO:0000313" key="3">
    <source>
        <dbReference type="Proteomes" id="UP000280296"/>
    </source>
</evidence>